<evidence type="ECO:0000313" key="6">
    <source>
        <dbReference type="EMBL" id="OTG29219.1"/>
    </source>
</evidence>
<proteinExistence type="inferred from homology"/>
<protein>
    <submittedName>
        <fullName evidence="6">Putative LOB domain-containing protein</fullName>
    </submittedName>
    <submittedName>
        <fullName evidence="5">Transcription factor AS2-LOB family</fullName>
    </submittedName>
</protein>
<dbReference type="EMBL" id="CM007893">
    <property type="protein sequence ID" value="OTG29219.1"/>
    <property type="molecule type" value="Genomic_DNA"/>
</dbReference>
<dbReference type="OMA" id="NDVENFM"/>
<organism evidence="6 7">
    <name type="scientific">Helianthus annuus</name>
    <name type="common">Common sunflower</name>
    <dbReference type="NCBI Taxonomy" id="4232"/>
    <lineage>
        <taxon>Eukaryota</taxon>
        <taxon>Viridiplantae</taxon>
        <taxon>Streptophyta</taxon>
        <taxon>Embryophyta</taxon>
        <taxon>Tracheophyta</taxon>
        <taxon>Spermatophyta</taxon>
        <taxon>Magnoliopsida</taxon>
        <taxon>eudicotyledons</taxon>
        <taxon>Gunneridae</taxon>
        <taxon>Pentapetalae</taxon>
        <taxon>asterids</taxon>
        <taxon>campanulids</taxon>
        <taxon>Asterales</taxon>
        <taxon>Asteraceae</taxon>
        <taxon>Asteroideae</taxon>
        <taxon>Heliantheae alliance</taxon>
        <taxon>Heliantheae</taxon>
        <taxon>Helianthus</taxon>
    </lineage>
</organism>
<dbReference type="GO" id="GO:0006355">
    <property type="term" value="P:regulation of DNA-templated transcription"/>
    <property type="evidence" value="ECO:0000318"/>
    <property type="project" value="GO_Central"/>
</dbReference>
<feature type="compositionally biased region" description="Basic and acidic residues" evidence="3">
    <location>
        <begin position="282"/>
        <end position="295"/>
    </location>
</feature>
<feature type="domain" description="LOB" evidence="4">
    <location>
        <begin position="3"/>
        <end position="104"/>
    </location>
</feature>
<reference evidence="5 7" key="1">
    <citation type="journal article" date="2017" name="Nature">
        <title>The sunflower genome provides insights into oil metabolism, flowering and Asterid evolution.</title>
        <authorList>
            <person name="Badouin H."/>
            <person name="Gouzy J."/>
            <person name="Grassa C.J."/>
            <person name="Murat F."/>
            <person name="Staton S.E."/>
            <person name="Cottret L."/>
            <person name="Lelandais-Briere C."/>
            <person name="Owens G.L."/>
            <person name="Carrere S."/>
            <person name="Mayjonade B."/>
            <person name="Legrand L."/>
            <person name="Gill N."/>
            <person name="Kane N.C."/>
            <person name="Bowers J.E."/>
            <person name="Hubner S."/>
            <person name="Bellec A."/>
            <person name="Berard A."/>
            <person name="Berges H."/>
            <person name="Blanchet N."/>
            <person name="Boniface M.C."/>
            <person name="Brunel D."/>
            <person name="Catrice O."/>
            <person name="Chaidir N."/>
            <person name="Claudel C."/>
            <person name="Donnadieu C."/>
            <person name="Faraut T."/>
            <person name="Fievet G."/>
            <person name="Helmstetter N."/>
            <person name="King M."/>
            <person name="Knapp S.J."/>
            <person name="Lai Z."/>
            <person name="Le Paslier M.C."/>
            <person name="Lippi Y."/>
            <person name="Lorenzon L."/>
            <person name="Mandel J.R."/>
            <person name="Marage G."/>
            <person name="Marchand G."/>
            <person name="Marquand E."/>
            <person name="Bret-Mestries E."/>
            <person name="Morien E."/>
            <person name="Nambeesan S."/>
            <person name="Nguyen T."/>
            <person name="Pegot-Espagnet P."/>
            <person name="Pouilly N."/>
            <person name="Raftis F."/>
            <person name="Sallet E."/>
            <person name="Schiex T."/>
            <person name="Thomas J."/>
            <person name="Vandecasteele C."/>
            <person name="Vares D."/>
            <person name="Vear F."/>
            <person name="Vautrin S."/>
            <person name="Crespi M."/>
            <person name="Mangin B."/>
            <person name="Burke J.M."/>
            <person name="Salse J."/>
            <person name="Munos S."/>
            <person name="Vincourt P."/>
            <person name="Rieseberg L.H."/>
            <person name="Langlade N.B."/>
        </authorList>
    </citation>
    <scope>NUCLEOTIDE SEQUENCE [LARGE SCALE GENOMIC DNA]</scope>
    <source>
        <strain evidence="7">cv. SF193</strain>
        <tissue evidence="5">Leaves</tissue>
    </source>
</reference>
<evidence type="ECO:0000313" key="7">
    <source>
        <dbReference type="Proteomes" id="UP000215914"/>
    </source>
</evidence>
<sequence>MSSPCAACKTLRRKCINECVFAPYFPPDQPHRFESVHRVYGASNVAKILSDLPEADRVEAVTSLVYEAEARLKDPIYGCVGSVSILQHKLKQINTEIQAAKQELATYIGPSAMNTGFMPQFPNQHPLVVPVITCNSERMLGTSSDAQHLVGSGREQDMLRNFEHHPHQRIRHQQPTMALNRCFDGTGGLHNRQQLYEAQQQQLVEEQDMLRKMEHQHQQASMEQLMRKRRFDGAGPSHQATHSGSYDCNVYRSSQLQSHPQQQDLHLQHQLLLQQQSQPQPDHGDGSEERSSVDP</sequence>
<dbReference type="AlphaFoldDB" id="A0A251V1Q6"/>
<dbReference type="Pfam" id="PF03195">
    <property type="entry name" value="LOB"/>
    <property type="match status" value="1"/>
</dbReference>
<dbReference type="PANTHER" id="PTHR31301">
    <property type="entry name" value="LOB DOMAIN-CONTAINING PROTEIN 4-RELATED"/>
    <property type="match status" value="1"/>
</dbReference>
<feature type="compositionally biased region" description="Low complexity" evidence="3">
    <location>
        <begin position="272"/>
        <end position="281"/>
    </location>
</feature>
<accession>A0A251V1Q6</accession>
<dbReference type="Gramene" id="mRNA:HanXRQr2_Chr04g0181281">
    <property type="protein sequence ID" value="CDS:HanXRQr2_Chr04g0181281.1"/>
    <property type="gene ID" value="HanXRQr2_Chr04g0181281"/>
</dbReference>
<name>A0A251V1Q6_HELAN</name>
<feature type="region of interest" description="Disordered" evidence="3">
    <location>
        <begin position="272"/>
        <end position="295"/>
    </location>
</feature>
<dbReference type="PROSITE" id="PS50891">
    <property type="entry name" value="LOB"/>
    <property type="match status" value="1"/>
</dbReference>
<evidence type="ECO:0000256" key="1">
    <source>
        <dbReference type="ARBA" id="ARBA00005474"/>
    </source>
</evidence>
<evidence type="ECO:0000259" key="4">
    <source>
        <dbReference type="PROSITE" id="PS50891"/>
    </source>
</evidence>
<reference evidence="6" key="2">
    <citation type="submission" date="2017-02" db="EMBL/GenBank/DDBJ databases">
        <title>Sunflower complete genome.</title>
        <authorList>
            <person name="Langlade N."/>
            <person name="Munos S."/>
        </authorList>
    </citation>
    <scope>NUCLEOTIDE SEQUENCE [LARGE SCALE GENOMIC DNA]</scope>
    <source>
        <tissue evidence="6">Leaves</tissue>
    </source>
</reference>
<dbReference type="EMBL" id="MNCJ02000319">
    <property type="protein sequence ID" value="KAF5811431.1"/>
    <property type="molecule type" value="Genomic_DNA"/>
</dbReference>
<dbReference type="Proteomes" id="UP000215914">
    <property type="component" value="Chromosome 4"/>
</dbReference>
<evidence type="ECO:0000256" key="2">
    <source>
        <dbReference type="SAM" id="Coils"/>
    </source>
</evidence>
<evidence type="ECO:0000256" key="3">
    <source>
        <dbReference type="SAM" id="MobiDB-lite"/>
    </source>
</evidence>
<dbReference type="FunCoup" id="A0A251V1Q6">
    <property type="interactions" value="6"/>
</dbReference>
<feature type="coiled-coil region" evidence="2">
    <location>
        <begin position="196"/>
        <end position="223"/>
    </location>
</feature>
<keyword evidence="7" id="KW-1185">Reference proteome</keyword>
<keyword evidence="2" id="KW-0175">Coiled coil</keyword>
<gene>
    <name evidence="6" type="ORF">HannXRQ_Chr04g0119831</name>
    <name evidence="5" type="ORF">HanXRQr2_Chr04g0181281</name>
</gene>
<dbReference type="GO" id="GO:0005634">
    <property type="term" value="C:nucleus"/>
    <property type="evidence" value="ECO:0000318"/>
    <property type="project" value="GO_Central"/>
</dbReference>
<evidence type="ECO:0000313" key="5">
    <source>
        <dbReference type="EMBL" id="KAF5811431.1"/>
    </source>
</evidence>
<comment type="similarity">
    <text evidence="1">Belongs to the LOB domain-containing protein family.</text>
</comment>
<dbReference type="GO" id="GO:0001216">
    <property type="term" value="F:DNA-binding transcription activator activity"/>
    <property type="evidence" value="ECO:0000318"/>
    <property type="project" value="GO_Central"/>
</dbReference>
<dbReference type="PANTHER" id="PTHR31301:SF68">
    <property type="entry name" value="LOB DOMAIN-CONTAINING PROTEIN 32-RELATED"/>
    <property type="match status" value="1"/>
</dbReference>
<reference evidence="5" key="3">
    <citation type="submission" date="2020-06" db="EMBL/GenBank/DDBJ databases">
        <title>Helianthus annuus Genome sequencing and assembly Release 2.</title>
        <authorList>
            <person name="Gouzy J."/>
            <person name="Langlade N."/>
            <person name="Munos S."/>
        </authorList>
    </citation>
    <scope>NUCLEOTIDE SEQUENCE</scope>
    <source>
        <tissue evidence="5">Leaves</tissue>
    </source>
</reference>
<dbReference type="InParanoid" id="A0A251V1Q6"/>
<dbReference type="InterPro" id="IPR004883">
    <property type="entry name" value="LOB"/>
</dbReference>